<dbReference type="RefSeq" id="WP_058602441.1">
    <property type="nucleotide sequence ID" value="NZ_LDQA01000079.1"/>
</dbReference>
<keyword evidence="2" id="KW-0547">Nucleotide-binding</keyword>
<dbReference type="SUPFAM" id="SSF52540">
    <property type="entry name" value="P-loop containing nucleoside triphosphate hydrolases"/>
    <property type="match status" value="1"/>
</dbReference>
<dbReference type="InterPro" id="IPR000182">
    <property type="entry name" value="GNAT_dom"/>
</dbReference>
<organism evidence="2 3">
    <name type="scientific">Aureimonas ureilytica</name>
    <dbReference type="NCBI Taxonomy" id="401562"/>
    <lineage>
        <taxon>Bacteria</taxon>
        <taxon>Pseudomonadati</taxon>
        <taxon>Pseudomonadota</taxon>
        <taxon>Alphaproteobacteria</taxon>
        <taxon>Hyphomicrobiales</taxon>
        <taxon>Aurantimonadaceae</taxon>
        <taxon>Aureimonas</taxon>
    </lineage>
</organism>
<dbReference type="Gene3D" id="3.40.50.300">
    <property type="entry name" value="P-loop containing nucleotide triphosphate hydrolases"/>
    <property type="match status" value="1"/>
</dbReference>
<dbReference type="SUPFAM" id="SSF55729">
    <property type="entry name" value="Acyl-CoA N-acyltransferases (Nat)"/>
    <property type="match status" value="1"/>
</dbReference>
<dbReference type="GO" id="GO:0016747">
    <property type="term" value="F:acyltransferase activity, transferring groups other than amino-acyl groups"/>
    <property type="evidence" value="ECO:0007669"/>
    <property type="project" value="InterPro"/>
</dbReference>
<dbReference type="InterPro" id="IPR016181">
    <property type="entry name" value="Acyl_CoA_acyltransferase"/>
</dbReference>
<feature type="domain" description="N-acetyltransferase" evidence="1">
    <location>
        <begin position="212"/>
        <end position="299"/>
    </location>
</feature>
<dbReference type="CDD" id="cd04301">
    <property type="entry name" value="NAT_SF"/>
    <property type="match status" value="1"/>
</dbReference>
<dbReference type="InterPro" id="IPR027417">
    <property type="entry name" value="P-loop_NTPase"/>
</dbReference>
<protein>
    <submittedName>
        <fullName evidence="2">ABC transporter ATP-binding protein</fullName>
    </submittedName>
</protein>
<name>A0A175RG14_9HYPH</name>
<dbReference type="CDD" id="cd00267">
    <property type="entry name" value="ABC_ATPase"/>
    <property type="match status" value="1"/>
</dbReference>
<dbReference type="EMBL" id="LDQA01000079">
    <property type="protein sequence ID" value="KTR02291.1"/>
    <property type="molecule type" value="Genomic_DNA"/>
</dbReference>
<proteinExistence type="predicted"/>
<evidence type="ECO:0000313" key="2">
    <source>
        <dbReference type="EMBL" id="KTR02291.1"/>
    </source>
</evidence>
<keyword evidence="3" id="KW-1185">Reference proteome</keyword>
<dbReference type="Gene3D" id="3.40.630.30">
    <property type="match status" value="1"/>
</dbReference>
<evidence type="ECO:0000259" key="1">
    <source>
        <dbReference type="Pfam" id="PF00583"/>
    </source>
</evidence>
<dbReference type="GO" id="GO:0005524">
    <property type="term" value="F:ATP binding"/>
    <property type="evidence" value="ECO:0007669"/>
    <property type="project" value="UniProtKB-KW"/>
</dbReference>
<evidence type="ECO:0000313" key="3">
    <source>
        <dbReference type="Proteomes" id="UP000078529"/>
    </source>
</evidence>
<sequence>MRVEVRHRCADATSYRAARVKSLFNVDDGSAFELTAELPIEGADWKVGLIVGPSGSGKTSMGRLIFGEGAFYQAEGWPEDRPIIDAIGAAGSFDEATGALSAVGLGSVPSWLRPYGVLSNGERFRADLARIICDRPARVVVDEFTSVVDRQIARIGAGAFAKAWRRTGGQAVLLSCHYDIADWLEPDWIFDTATGEFTGRGLRRRPRFNLEIVETDWRFWPLFEPHHYLKLPKMIAAKCYVGLVEGEPVAHLAVSTRPGLREARACRLVIMPEWQGAGVGMRFLNAVCSEWRWGRNRYGIPMPTLFHTSHPGLAAALRRDPKWAQVSAGLVGDNKLRCAASIAKSAGQKPSGSGYGGHFRAVQGFRYMGEPTCAS</sequence>
<gene>
    <name evidence="2" type="ORF">NS365_22030</name>
</gene>
<dbReference type="Pfam" id="PF00583">
    <property type="entry name" value="Acetyltransf_1"/>
    <property type="match status" value="1"/>
</dbReference>
<dbReference type="AlphaFoldDB" id="A0A175RG14"/>
<dbReference type="PATRIC" id="fig|401562.4.peg.4544"/>
<reference evidence="2 3" key="1">
    <citation type="journal article" date="2016" name="Front. Microbiol.">
        <title>Genomic Resource of Rice Seed Associated Bacteria.</title>
        <authorList>
            <person name="Midha S."/>
            <person name="Bansal K."/>
            <person name="Sharma S."/>
            <person name="Kumar N."/>
            <person name="Patil P.P."/>
            <person name="Chaudhry V."/>
            <person name="Patil P.B."/>
        </authorList>
    </citation>
    <scope>NUCLEOTIDE SEQUENCE [LARGE SCALE GENOMIC DNA]</scope>
    <source>
        <strain evidence="2 3">NS365</strain>
    </source>
</reference>
<comment type="caution">
    <text evidence="2">The sequence shown here is derived from an EMBL/GenBank/DDBJ whole genome shotgun (WGS) entry which is preliminary data.</text>
</comment>
<accession>A0A175RG14</accession>
<dbReference type="Proteomes" id="UP000078529">
    <property type="component" value="Unassembled WGS sequence"/>
</dbReference>
<keyword evidence="2" id="KW-0067">ATP-binding</keyword>